<dbReference type="GO" id="GO:0005737">
    <property type="term" value="C:cytoplasm"/>
    <property type="evidence" value="ECO:0007669"/>
    <property type="project" value="TreeGrafter"/>
</dbReference>
<evidence type="ECO:0000259" key="3">
    <source>
        <dbReference type="Pfam" id="PF26573"/>
    </source>
</evidence>
<dbReference type="InterPro" id="IPR051436">
    <property type="entry name" value="Autophagy-related_EPG5"/>
</dbReference>
<dbReference type="eggNOG" id="KOG3622">
    <property type="taxonomic scope" value="Eukaryota"/>
</dbReference>
<dbReference type="Proteomes" id="UP000008068">
    <property type="component" value="Unassembled WGS sequence"/>
</dbReference>
<dbReference type="AlphaFoldDB" id="G0NR04"/>
<dbReference type="PANTHER" id="PTHR31139:SF4">
    <property type="entry name" value="ECTOPIC P GRANULES PROTEIN 5 HOMOLOG"/>
    <property type="match status" value="1"/>
</dbReference>
<evidence type="ECO:0000313" key="4">
    <source>
        <dbReference type="EMBL" id="EGT35963.1"/>
    </source>
</evidence>
<sequence>MRFQIIIMGRSSYFSYELQQAVLDRMKRLLATNRTNLMDHTLCEETSFRSLALQIQWQIIIINNNFMAENGLTTNCPPSLVATGAMTPGRTALRTALSDIFYHLRYPRLSKRFIDTLVGWIKELTCILNMRQSCDDGIFILCHLLRLPSPIDQWAAPFIQTFIQSQSPPRLKLDYCIALLTHLLNPIKARESFLRHVAQSEKEESAWEILADDDDGEANEFSFVTISESDLTAFLDQIPISEVYSIAYLAFTSYSDKGSQFTAMIAFQLLLMKVLDNGLTSYSQPGYKMFCKQIGISLKHSVRELSTNWRLIREQIRPGEEAHLQKEVDRIVLLALNYLINRDSVGLFQFVVSLPYNLVSEECRSRCEYALRSDQKMSIHEIYETPICEVRAKTSNLSISKRVTSLGPQDSEFLINSLATIGSFSNSDVAQLLKELIDVCFCDESTRDDFYKCGGEAIGQILRKRPETLHQLLTIVDRNLQHMDSYAINVLSSFRLFEYRLTEPMISIIGKWLINNPPENGANRLARRVLSGLHWGLAADGHNLWIDVDVHAIAADTIVKAHSVHCSRSNSMISKSISKISKLASKVGDAESLFQQFCWDLLVKLKLPTVPVALVQNDLTAHYVKIVQNYENDVVVYLEKAVPLLSDLVTSGSSVASVVLLSRLIARNFKNVNLMAADKNFMSTFERLLHIDQLPYAVQWLSGPSSTPTPIVRLICSAISYYSAKLPPRDYLRAWITLLCLARTGWNEDAVTYQIVGTIARISFISDTQKLYEITSIIFQAYQQQLAAEKNQSKVKKAASKCSMTVPVERIAVFRWAKLISLCKDNALLPILLQQLAGSAYRLRKGNNLNLCYARRLIDEPQMQDTMSECRKAIEDSTVEMQASRTWRSKQYTECGDRMTNDDDAYYHLIRITGHSLFYLITSSVGENELLFSVASEAYTHSLRSLGEEFVKFRPEEQMDVMQLALDGFVLSEPLVEVPAPLL</sequence>
<accession>G0NR04</accession>
<protein>
    <recommendedName>
        <fullName evidence="3">Epg5-like TPR domain-containing protein</fullName>
    </recommendedName>
</protein>
<dbReference type="STRING" id="135651.G0NR04"/>
<feature type="domain" description="Epg5-like TPR" evidence="3">
    <location>
        <begin position="780"/>
        <end position="891"/>
    </location>
</feature>
<reference evidence="5" key="1">
    <citation type="submission" date="2011-07" db="EMBL/GenBank/DDBJ databases">
        <authorList>
            <consortium name="Caenorhabditis brenneri Sequencing and Analysis Consortium"/>
            <person name="Wilson R.K."/>
        </authorList>
    </citation>
    <scope>NUCLEOTIDE SEQUENCE [LARGE SCALE GENOMIC DNA]</scope>
    <source>
        <strain evidence="5">PB2801</strain>
    </source>
</reference>
<keyword evidence="2" id="KW-0072">Autophagy</keyword>
<organism evidence="5">
    <name type="scientific">Caenorhabditis brenneri</name>
    <name type="common">Nematode worm</name>
    <dbReference type="NCBI Taxonomy" id="135651"/>
    <lineage>
        <taxon>Eukaryota</taxon>
        <taxon>Metazoa</taxon>
        <taxon>Ecdysozoa</taxon>
        <taxon>Nematoda</taxon>
        <taxon>Chromadorea</taxon>
        <taxon>Rhabditida</taxon>
        <taxon>Rhabditina</taxon>
        <taxon>Rhabditomorpha</taxon>
        <taxon>Rhabditoidea</taxon>
        <taxon>Rhabditidae</taxon>
        <taxon>Peloderinae</taxon>
        <taxon>Caenorhabditis</taxon>
    </lineage>
</organism>
<dbReference type="GO" id="GO:0097352">
    <property type="term" value="P:autophagosome maturation"/>
    <property type="evidence" value="ECO:0007669"/>
    <property type="project" value="TreeGrafter"/>
</dbReference>
<keyword evidence="5" id="KW-1185">Reference proteome</keyword>
<comment type="similarity">
    <text evidence="1">Belongs to the EPG5 family.</text>
</comment>
<dbReference type="EMBL" id="GL379929">
    <property type="protein sequence ID" value="EGT35963.1"/>
    <property type="molecule type" value="Genomic_DNA"/>
</dbReference>
<evidence type="ECO:0000313" key="5">
    <source>
        <dbReference type="Proteomes" id="UP000008068"/>
    </source>
</evidence>
<dbReference type="PANTHER" id="PTHR31139">
    <property type="entry name" value="ECTOPIC P GRANULES PROTEIN 5 HOMOLOG"/>
    <property type="match status" value="1"/>
</dbReference>
<dbReference type="OMA" id="THKANTI"/>
<evidence type="ECO:0000256" key="1">
    <source>
        <dbReference type="ARBA" id="ARBA00010948"/>
    </source>
</evidence>
<name>G0NR04_CAEBE</name>
<dbReference type="InParanoid" id="G0NR04"/>
<dbReference type="InterPro" id="IPR058750">
    <property type="entry name" value="TPR_Epg5"/>
</dbReference>
<gene>
    <name evidence="4" type="ORF">CAEBREN_16659</name>
</gene>
<proteinExistence type="inferred from homology"/>
<dbReference type="HOGENOM" id="CLU_003383_0_0_1"/>
<evidence type="ECO:0000256" key="2">
    <source>
        <dbReference type="ARBA" id="ARBA00023006"/>
    </source>
</evidence>
<dbReference type="Pfam" id="PF26573">
    <property type="entry name" value="TPR_Epg5_2"/>
    <property type="match status" value="1"/>
</dbReference>
<dbReference type="OrthoDB" id="75419at2759"/>